<evidence type="ECO:0000313" key="3">
    <source>
        <dbReference type="EMBL" id="SDS97208.1"/>
    </source>
</evidence>
<evidence type="ECO:0000256" key="1">
    <source>
        <dbReference type="SAM" id="MobiDB-lite"/>
    </source>
</evidence>
<keyword evidence="4" id="KW-1185">Reference proteome</keyword>
<dbReference type="RefSeq" id="WP_091731635.1">
    <property type="nucleotide sequence ID" value="NZ_LT629757.1"/>
</dbReference>
<reference evidence="4" key="1">
    <citation type="submission" date="2016-10" db="EMBL/GenBank/DDBJ databases">
        <authorList>
            <person name="Varghese N."/>
            <person name="Submissions S."/>
        </authorList>
    </citation>
    <scope>NUCLEOTIDE SEQUENCE [LARGE SCALE GENOMIC DNA]</scope>
    <source>
        <strain evidence="4">DSM 22127</strain>
    </source>
</reference>
<accession>A0A1H1WIR2</accession>
<dbReference type="STRING" id="642780.SAMN04488570_3177"/>
<dbReference type="EMBL" id="LT629757">
    <property type="protein sequence ID" value="SDS97208.1"/>
    <property type="molecule type" value="Genomic_DNA"/>
</dbReference>
<keyword evidence="2" id="KW-0812">Transmembrane</keyword>
<sequence>MDDERPDDERDEQVRGALVKGLVALVAIGLVIAVGTLLSVRALGLDQGVDEGAGAGEAAASSPSEPLPSTALPVPEDEGSPSATATPSQSASPNGGRLQLEVSPPQVSAMQRINLTGTYRGADAGQLQVQRYDGGTWTDFGVDATVSAGTYQTWIMSGRTGENRLRMWDPQASVASNVVTVTIG</sequence>
<evidence type="ECO:0000256" key="2">
    <source>
        <dbReference type="SAM" id="Phobius"/>
    </source>
</evidence>
<organism evidence="3 4">
    <name type="scientific">Nocardioides scoriae</name>
    <dbReference type="NCBI Taxonomy" id="642780"/>
    <lineage>
        <taxon>Bacteria</taxon>
        <taxon>Bacillati</taxon>
        <taxon>Actinomycetota</taxon>
        <taxon>Actinomycetes</taxon>
        <taxon>Propionibacteriales</taxon>
        <taxon>Nocardioidaceae</taxon>
        <taxon>Nocardioides</taxon>
    </lineage>
</organism>
<feature type="region of interest" description="Disordered" evidence="1">
    <location>
        <begin position="53"/>
        <end position="100"/>
    </location>
</feature>
<protein>
    <submittedName>
        <fullName evidence="3">Uncharacterized protein</fullName>
    </submittedName>
</protein>
<evidence type="ECO:0000313" key="4">
    <source>
        <dbReference type="Proteomes" id="UP000198859"/>
    </source>
</evidence>
<gene>
    <name evidence="3" type="ORF">SAMN04488570_3177</name>
</gene>
<keyword evidence="2" id="KW-1133">Transmembrane helix</keyword>
<dbReference type="AlphaFoldDB" id="A0A1H1WIR2"/>
<feature type="compositionally biased region" description="Low complexity" evidence="1">
    <location>
        <begin position="56"/>
        <end position="73"/>
    </location>
</feature>
<keyword evidence="2" id="KW-0472">Membrane</keyword>
<feature type="transmembrane region" description="Helical" evidence="2">
    <location>
        <begin position="21"/>
        <end position="40"/>
    </location>
</feature>
<feature type="compositionally biased region" description="Low complexity" evidence="1">
    <location>
        <begin position="80"/>
        <end position="93"/>
    </location>
</feature>
<dbReference type="Proteomes" id="UP000198859">
    <property type="component" value="Chromosome I"/>
</dbReference>
<proteinExistence type="predicted"/>
<name>A0A1H1WIR2_9ACTN</name>
<dbReference type="OrthoDB" id="5197508at2"/>